<evidence type="ECO:0000313" key="2">
    <source>
        <dbReference type="Proteomes" id="UP000287651"/>
    </source>
</evidence>
<name>A0A426YQE7_ENSVE</name>
<comment type="caution">
    <text evidence="1">The sequence shown here is derived from an EMBL/GenBank/DDBJ whole genome shotgun (WGS) entry which is preliminary data.</text>
</comment>
<accession>A0A426YQE7</accession>
<evidence type="ECO:0000313" key="1">
    <source>
        <dbReference type="EMBL" id="RRT53945.1"/>
    </source>
</evidence>
<sequence>MVTWHRRIHPPRCVGSPISRGLSDGGLFCFRSTFSSRACALVATAMAASHGWLASLPNQLAVASSVVNHRSAAAASFIVRASSTDASLTEKGMLGLAFR</sequence>
<dbReference type="Proteomes" id="UP000287651">
    <property type="component" value="Unassembled WGS sequence"/>
</dbReference>
<gene>
    <name evidence="1" type="ORF">B296_00022352</name>
</gene>
<organism evidence="1 2">
    <name type="scientific">Ensete ventricosum</name>
    <name type="common">Abyssinian banana</name>
    <name type="synonym">Musa ensete</name>
    <dbReference type="NCBI Taxonomy" id="4639"/>
    <lineage>
        <taxon>Eukaryota</taxon>
        <taxon>Viridiplantae</taxon>
        <taxon>Streptophyta</taxon>
        <taxon>Embryophyta</taxon>
        <taxon>Tracheophyta</taxon>
        <taxon>Spermatophyta</taxon>
        <taxon>Magnoliopsida</taxon>
        <taxon>Liliopsida</taxon>
        <taxon>Zingiberales</taxon>
        <taxon>Musaceae</taxon>
        <taxon>Ensete</taxon>
    </lineage>
</organism>
<dbReference type="AlphaFoldDB" id="A0A426YQE7"/>
<dbReference type="EMBL" id="AMZH03010857">
    <property type="protein sequence ID" value="RRT53945.1"/>
    <property type="molecule type" value="Genomic_DNA"/>
</dbReference>
<proteinExistence type="predicted"/>
<reference evidence="1 2" key="1">
    <citation type="journal article" date="2014" name="Agronomy (Basel)">
        <title>A Draft Genome Sequence for Ensete ventricosum, the Drought-Tolerant Tree Against Hunger.</title>
        <authorList>
            <person name="Harrison J."/>
            <person name="Moore K.A."/>
            <person name="Paszkiewicz K."/>
            <person name="Jones T."/>
            <person name="Grant M."/>
            <person name="Ambacheew D."/>
            <person name="Muzemil S."/>
            <person name="Studholme D.J."/>
        </authorList>
    </citation>
    <scope>NUCLEOTIDE SEQUENCE [LARGE SCALE GENOMIC DNA]</scope>
</reference>
<protein>
    <submittedName>
        <fullName evidence="1">Uncharacterized protein</fullName>
    </submittedName>
</protein>